<keyword evidence="2" id="KW-1185">Reference proteome</keyword>
<organism evidence="1 2">
    <name type="scientific">Trifolium medium</name>
    <dbReference type="NCBI Taxonomy" id="97028"/>
    <lineage>
        <taxon>Eukaryota</taxon>
        <taxon>Viridiplantae</taxon>
        <taxon>Streptophyta</taxon>
        <taxon>Embryophyta</taxon>
        <taxon>Tracheophyta</taxon>
        <taxon>Spermatophyta</taxon>
        <taxon>Magnoliopsida</taxon>
        <taxon>eudicotyledons</taxon>
        <taxon>Gunneridae</taxon>
        <taxon>Pentapetalae</taxon>
        <taxon>rosids</taxon>
        <taxon>fabids</taxon>
        <taxon>Fabales</taxon>
        <taxon>Fabaceae</taxon>
        <taxon>Papilionoideae</taxon>
        <taxon>50 kb inversion clade</taxon>
        <taxon>NPAAA clade</taxon>
        <taxon>Hologalegina</taxon>
        <taxon>IRL clade</taxon>
        <taxon>Trifolieae</taxon>
        <taxon>Trifolium</taxon>
    </lineage>
</organism>
<dbReference type="EMBL" id="LXQA010702163">
    <property type="protein sequence ID" value="MCI66779.1"/>
    <property type="molecule type" value="Genomic_DNA"/>
</dbReference>
<evidence type="ECO:0000313" key="2">
    <source>
        <dbReference type="Proteomes" id="UP000265520"/>
    </source>
</evidence>
<protein>
    <submittedName>
        <fullName evidence="1">Uncharacterized protein</fullName>
    </submittedName>
</protein>
<reference evidence="1 2" key="1">
    <citation type="journal article" date="2018" name="Front. Plant Sci.">
        <title>Red Clover (Trifolium pratense) and Zigzag Clover (T. medium) - A Picture of Genomic Similarities and Differences.</title>
        <authorList>
            <person name="Dluhosova J."/>
            <person name="Istvanek J."/>
            <person name="Nedelnik J."/>
            <person name="Repkova J."/>
        </authorList>
    </citation>
    <scope>NUCLEOTIDE SEQUENCE [LARGE SCALE GENOMIC DNA]</scope>
    <source>
        <strain evidence="2">cv. 10/8</strain>
        <tissue evidence="1">Leaf</tissue>
    </source>
</reference>
<sequence length="25" mass="2746">TPSAVARDVVEAEGDGYFVYCIVRE</sequence>
<comment type="caution">
    <text evidence="1">The sequence shown here is derived from an EMBL/GenBank/DDBJ whole genome shotgun (WGS) entry which is preliminary data.</text>
</comment>
<accession>A0A392U0B1</accession>
<dbReference type="AlphaFoldDB" id="A0A392U0B1"/>
<feature type="non-terminal residue" evidence="1">
    <location>
        <position position="1"/>
    </location>
</feature>
<dbReference type="Proteomes" id="UP000265520">
    <property type="component" value="Unassembled WGS sequence"/>
</dbReference>
<name>A0A392U0B1_9FABA</name>
<evidence type="ECO:0000313" key="1">
    <source>
        <dbReference type="EMBL" id="MCI66779.1"/>
    </source>
</evidence>
<proteinExistence type="predicted"/>